<dbReference type="EMBL" id="VSSQ01011512">
    <property type="protein sequence ID" value="MPM47024.1"/>
    <property type="molecule type" value="Genomic_DNA"/>
</dbReference>
<organism evidence="1">
    <name type="scientific">bioreactor metagenome</name>
    <dbReference type="NCBI Taxonomy" id="1076179"/>
    <lineage>
        <taxon>unclassified sequences</taxon>
        <taxon>metagenomes</taxon>
        <taxon>ecological metagenomes</taxon>
    </lineage>
</organism>
<protein>
    <submittedName>
        <fullName evidence="1">Uncharacterized protein</fullName>
    </submittedName>
</protein>
<gene>
    <name evidence="1" type="ORF">SDC9_93732</name>
</gene>
<reference evidence="1" key="1">
    <citation type="submission" date="2019-08" db="EMBL/GenBank/DDBJ databases">
        <authorList>
            <person name="Kucharzyk K."/>
            <person name="Murdoch R.W."/>
            <person name="Higgins S."/>
            <person name="Loffler F."/>
        </authorList>
    </citation>
    <scope>NUCLEOTIDE SEQUENCE</scope>
</reference>
<name>A0A645ABG0_9ZZZZ</name>
<dbReference type="AlphaFoldDB" id="A0A645ABG0"/>
<sequence length="79" mass="8592">MLNTIASVKRVMSLIPVSAALIRSFITRVGQEHSDEVFHIPITVPIFGANIVMPNSCDQRIGVSNFNIVWIEAVAGIAD</sequence>
<evidence type="ECO:0000313" key="1">
    <source>
        <dbReference type="EMBL" id="MPM47024.1"/>
    </source>
</evidence>
<accession>A0A645ABG0</accession>
<proteinExistence type="predicted"/>
<comment type="caution">
    <text evidence="1">The sequence shown here is derived from an EMBL/GenBank/DDBJ whole genome shotgun (WGS) entry which is preliminary data.</text>
</comment>